<evidence type="ECO:0000313" key="3">
    <source>
        <dbReference type="Proteomes" id="UP001229421"/>
    </source>
</evidence>
<feature type="transmembrane region" description="Helical" evidence="1">
    <location>
        <begin position="15"/>
        <end position="38"/>
    </location>
</feature>
<keyword evidence="1" id="KW-0812">Transmembrane</keyword>
<protein>
    <submittedName>
        <fullName evidence="2">Uncharacterized protein</fullName>
    </submittedName>
</protein>
<sequence length="76" mass="9097">MEGCRTLHVICIYEFLHYVICSSFLSASEISFHVWFVFQHVLEKRMSSFWLRRKLGYACVDLHYKEAMSPHQPLGW</sequence>
<organism evidence="2 3">
    <name type="scientific">Tagetes erecta</name>
    <name type="common">African marigold</name>
    <dbReference type="NCBI Taxonomy" id="13708"/>
    <lineage>
        <taxon>Eukaryota</taxon>
        <taxon>Viridiplantae</taxon>
        <taxon>Streptophyta</taxon>
        <taxon>Embryophyta</taxon>
        <taxon>Tracheophyta</taxon>
        <taxon>Spermatophyta</taxon>
        <taxon>Magnoliopsida</taxon>
        <taxon>eudicotyledons</taxon>
        <taxon>Gunneridae</taxon>
        <taxon>Pentapetalae</taxon>
        <taxon>asterids</taxon>
        <taxon>campanulids</taxon>
        <taxon>Asterales</taxon>
        <taxon>Asteraceae</taxon>
        <taxon>Asteroideae</taxon>
        <taxon>Heliantheae alliance</taxon>
        <taxon>Tageteae</taxon>
        <taxon>Tagetes</taxon>
    </lineage>
</organism>
<reference evidence="2" key="1">
    <citation type="journal article" date="2023" name="bioRxiv">
        <title>Improved chromosome-level genome assembly for marigold (Tagetes erecta).</title>
        <authorList>
            <person name="Jiang F."/>
            <person name="Yuan L."/>
            <person name="Wang S."/>
            <person name="Wang H."/>
            <person name="Xu D."/>
            <person name="Wang A."/>
            <person name="Fan W."/>
        </authorList>
    </citation>
    <scope>NUCLEOTIDE SEQUENCE</scope>
    <source>
        <strain evidence="2">WSJ</strain>
        <tissue evidence="2">Leaf</tissue>
    </source>
</reference>
<keyword evidence="3" id="KW-1185">Reference proteome</keyword>
<dbReference type="EMBL" id="JAUHHV010000006">
    <property type="protein sequence ID" value="KAK1420494.1"/>
    <property type="molecule type" value="Genomic_DNA"/>
</dbReference>
<gene>
    <name evidence="2" type="ORF">QVD17_22140</name>
</gene>
<proteinExistence type="predicted"/>
<dbReference type="AlphaFoldDB" id="A0AAD8KCP4"/>
<name>A0AAD8KCP4_TARER</name>
<dbReference type="Proteomes" id="UP001229421">
    <property type="component" value="Unassembled WGS sequence"/>
</dbReference>
<evidence type="ECO:0000313" key="2">
    <source>
        <dbReference type="EMBL" id="KAK1420494.1"/>
    </source>
</evidence>
<evidence type="ECO:0000256" key="1">
    <source>
        <dbReference type="SAM" id="Phobius"/>
    </source>
</evidence>
<keyword evidence="1" id="KW-1133">Transmembrane helix</keyword>
<comment type="caution">
    <text evidence="2">The sequence shown here is derived from an EMBL/GenBank/DDBJ whole genome shotgun (WGS) entry which is preliminary data.</text>
</comment>
<accession>A0AAD8KCP4</accession>
<keyword evidence="1" id="KW-0472">Membrane</keyword>